<sequence length="208" mass="22436">MTKSPMLEDAYALRTPQDSVKLYADWAGSYDSDFAAANDYQLPRLVAEHYVRAGGQAPVLDVGAGTGLCGEELKRLGMSDIDATDISQDMLDVAADKSVYRRLFTGDLTQRLDAQDNTYAGIVSSGTFTTGHVGPEAFDELLRVTRPGGLLAISINAKHYQAAGFEAKLKALSGAITDLTLPQERFYGPDANGEHKNDKGVIALFRKS</sequence>
<name>A0A1H8S1L0_9RHOB</name>
<feature type="domain" description="Methyltransferase" evidence="1">
    <location>
        <begin position="59"/>
        <end position="149"/>
    </location>
</feature>
<dbReference type="InterPro" id="IPR041698">
    <property type="entry name" value="Methyltransf_25"/>
</dbReference>
<dbReference type="EMBL" id="FODS01000010">
    <property type="protein sequence ID" value="SEO72427.1"/>
    <property type="molecule type" value="Genomic_DNA"/>
</dbReference>
<dbReference type="AlphaFoldDB" id="A0A1H8S1L0"/>
<organism evidence="2 3">
    <name type="scientific">Salinihabitans flavidus</name>
    <dbReference type="NCBI Taxonomy" id="569882"/>
    <lineage>
        <taxon>Bacteria</taxon>
        <taxon>Pseudomonadati</taxon>
        <taxon>Pseudomonadota</taxon>
        <taxon>Alphaproteobacteria</taxon>
        <taxon>Rhodobacterales</taxon>
        <taxon>Roseobacteraceae</taxon>
        <taxon>Salinihabitans</taxon>
    </lineage>
</organism>
<keyword evidence="3" id="KW-1185">Reference proteome</keyword>
<gene>
    <name evidence="2" type="ORF">SAMN04490248_11080</name>
</gene>
<dbReference type="RefSeq" id="WP_093118037.1">
    <property type="nucleotide sequence ID" value="NZ_FODS01000010.1"/>
</dbReference>
<dbReference type="Pfam" id="PF13649">
    <property type="entry name" value="Methyltransf_25"/>
    <property type="match status" value="1"/>
</dbReference>
<evidence type="ECO:0000313" key="2">
    <source>
        <dbReference type="EMBL" id="SEO72427.1"/>
    </source>
</evidence>
<reference evidence="2 3" key="1">
    <citation type="submission" date="2016-10" db="EMBL/GenBank/DDBJ databases">
        <authorList>
            <person name="de Groot N.N."/>
        </authorList>
    </citation>
    <scope>NUCLEOTIDE SEQUENCE [LARGE SCALE GENOMIC DNA]</scope>
    <source>
        <strain evidence="2 3">DSM 27842</strain>
    </source>
</reference>
<evidence type="ECO:0000259" key="1">
    <source>
        <dbReference type="Pfam" id="PF13649"/>
    </source>
</evidence>
<dbReference type="InterPro" id="IPR029063">
    <property type="entry name" value="SAM-dependent_MTases_sf"/>
</dbReference>
<keyword evidence="2" id="KW-0489">Methyltransferase</keyword>
<dbReference type="GO" id="GO:0010420">
    <property type="term" value="F:polyprenyldihydroxybenzoate methyltransferase activity"/>
    <property type="evidence" value="ECO:0007669"/>
    <property type="project" value="TreeGrafter"/>
</dbReference>
<proteinExistence type="predicted"/>
<dbReference type="CDD" id="cd02440">
    <property type="entry name" value="AdoMet_MTases"/>
    <property type="match status" value="1"/>
</dbReference>
<dbReference type="Proteomes" id="UP000198893">
    <property type="component" value="Unassembled WGS sequence"/>
</dbReference>
<dbReference type="STRING" id="569882.SAMN04490248_11080"/>
<protein>
    <submittedName>
        <fullName evidence="2">Methyltransferase domain-containing protein</fullName>
    </submittedName>
</protein>
<accession>A0A1H8S1L0</accession>
<dbReference type="GO" id="GO:0032259">
    <property type="term" value="P:methylation"/>
    <property type="evidence" value="ECO:0007669"/>
    <property type="project" value="UniProtKB-KW"/>
</dbReference>
<dbReference type="PANTHER" id="PTHR43464:SF23">
    <property type="entry name" value="JUVENILE HORMONE ACID O-METHYLTRANSFERASE"/>
    <property type="match status" value="1"/>
</dbReference>
<evidence type="ECO:0000313" key="3">
    <source>
        <dbReference type="Proteomes" id="UP000198893"/>
    </source>
</evidence>
<keyword evidence="2" id="KW-0808">Transferase</keyword>
<dbReference type="PANTHER" id="PTHR43464">
    <property type="entry name" value="METHYLTRANSFERASE"/>
    <property type="match status" value="1"/>
</dbReference>
<dbReference type="OrthoDB" id="9807911at2"/>
<dbReference type="SUPFAM" id="SSF53335">
    <property type="entry name" value="S-adenosyl-L-methionine-dependent methyltransferases"/>
    <property type="match status" value="1"/>
</dbReference>
<dbReference type="Gene3D" id="3.40.50.150">
    <property type="entry name" value="Vaccinia Virus protein VP39"/>
    <property type="match status" value="1"/>
</dbReference>